<dbReference type="Proteomes" id="UP000050795">
    <property type="component" value="Unassembled WGS sequence"/>
</dbReference>
<evidence type="ECO:0000259" key="2">
    <source>
        <dbReference type="Pfam" id="PF11822"/>
    </source>
</evidence>
<dbReference type="Pfam" id="PF11822">
    <property type="entry name" value="BTB_SANBR"/>
    <property type="match status" value="1"/>
</dbReference>
<dbReference type="InterPro" id="IPR045902">
    <property type="entry name" value="SANBR-like"/>
</dbReference>
<dbReference type="InterPro" id="IPR021777">
    <property type="entry name" value="SANBR_BTB"/>
</dbReference>
<dbReference type="PANTHER" id="PTHR20946:SF0">
    <property type="entry name" value="SANT AND BTB DOMAIN REGULATOR OF CLASS SWITCH RECOMBINATION"/>
    <property type="match status" value="1"/>
</dbReference>
<dbReference type="AlphaFoldDB" id="A0AA85ISL1"/>
<protein>
    <recommendedName>
        <fullName evidence="2">SANT and BTB domain-containing protein</fullName>
    </recommendedName>
</protein>
<dbReference type="Gene3D" id="3.30.710.10">
    <property type="entry name" value="Potassium Channel Kv1.1, Chain A"/>
    <property type="match status" value="1"/>
</dbReference>
<dbReference type="WBParaSite" id="TREG1_102600.1">
    <property type="protein sequence ID" value="TREG1_102600.1"/>
    <property type="gene ID" value="TREG1_102600"/>
</dbReference>
<feature type="compositionally biased region" description="Polar residues" evidence="1">
    <location>
        <begin position="457"/>
        <end position="468"/>
    </location>
</feature>
<reference evidence="3" key="1">
    <citation type="submission" date="2022-06" db="EMBL/GenBank/DDBJ databases">
        <authorList>
            <person name="Berger JAMES D."/>
            <person name="Berger JAMES D."/>
        </authorList>
    </citation>
    <scope>NUCLEOTIDE SEQUENCE [LARGE SCALE GENOMIC DNA]</scope>
</reference>
<reference evidence="4" key="2">
    <citation type="submission" date="2023-11" db="UniProtKB">
        <authorList>
            <consortium name="WormBaseParasite"/>
        </authorList>
    </citation>
    <scope>IDENTIFICATION</scope>
</reference>
<evidence type="ECO:0000313" key="4">
    <source>
        <dbReference type="WBParaSite" id="TREG1_102600.1"/>
    </source>
</evidence>
<accession>A0AA85ISL1</accession>
<evidence type="ECO:0000313" key="3">
    <source>
        <dbReference type="Proteomes" id="UP000050795"/>
    </source>
</evidence>
<keyword evidence="3" id="KW-1185">Reference proteome</keyword>
<sequence length="738" mass="83899">MCHLFISLAGTRNNGHQQAICPSSRTAVRRLCPLSHCVIRFILGDSSKKIMVNENVKQPTFVMVKVCDAAKGGKKWSKIPKCVLYECIYSAEGDFQCELDILVTEMPYFKEFLMKDDQFINGVEILVHCDLNIFEWLLSYARRNIEPTAYQECSLSTTNVLALLVSSNFLKMQCLISECLDYFCKHASTIIASPFSLDCLNDSLIGRIASGMDLEQLDKIKDKKDKLKSKLYIKKLEHLFDPAYRTSDCPNNAAYLYKCLVCDKVLTRETSVLVPCLPNRFIVGQMGNIVPVHYPTALSTNISTIPTDVRTRKKEDSDCAAYLRTPTSVMSNLPGRSISTPNIITNTTTILGDSIFPGFSWTELLRQWYTELGNWRSVYWKLWATVNLQSCKRCGRQFPIIELGDGCFYHPMEPIPFQSDQLINENHSKTAKSIFTRTTEKFQSPDCNAFKQDKTPNHQTNSDSSGFSKNQMKPDLIHPCCGFGLSRFNLLPIQTGCHRNEHILDEESSDPVTKLCIQHREMIISWASKRSFNPHNAPGLMTVGGYSYHSVDLNQIIFNKDIIHTAPAFTLLTCLDKQLNEDKTSIFGPIRLTINNQSSESTYETLSADQSKQTFIKSKVEEKDSNKESCIPPVVHSENLLSSTFSERLWDATKCNRINQDNQRQEDLRRMQRINEFVCAQRQITSTSSDSTVSRELPGGIYLRLEKQWRSQTGLAQTKPPTYSTRKMKLQSTALPFR</sequence>
<name>A0AA85ISL1_TRIRE</name>
<dbReference type="PANTHER" id="PTHR20946">
    <property type="entry name" value="SANT AND BTB DOMAIN REGULATOR OF CLASS SWITCH RECOMBINATION"/>
    <property type="match status" value="1"/>
</dbReference>
<dbReference type="InterPro" id="IPR011333">
    <property type="entry name" value="SKP1/BTB/POZ_sf"/>
</dbReference>
<feature type="domain" description="SANT and BTB" evidence="2">
    <location>
        <begin position="91"/>
        <end position="180"/>
    </location>
</feature>
<proteinExistence type="predicted"/>
<evidence type="ECO:0000256" key="1">
    <source>
        <dbReference type="SAM" id="MobiDB-lite"/>
    </source>
</evidence>
<feature type="region of interest" description="Disordered" evidence="1">
    <location>
        <begin position="446"/>
        <end position="468"/>
    </location>
</feature>
<organism evidence="3 4">
    <name type="scientific">Trichobilharzia regenti</name>
    <name type="common">Nasal bird schistosome</name>
    <dbReference type="NCBI Taxonomy" id="157069"/>
    <lineage>
        <taxon>Eukaryota</taxon>
        <taxon>Metazoa</taxon>
        <taxon>Spiralia</taxon>
        <taxon>Lophotrochozoa</taxon>
        <taxon>Platyhelminthes</taxon>
        <taxon>Trematoda</taxon>
        <taxon>Digenea</taxon>
        <taxon>Strigeidida</taxon>
        <taxon>Schistosomatoidea</taxon>
        <taxon>Schistosomatidae</taxon>
        <taxon>Trichobilharzia</taxon>
    </lineage>
</organism>